<feature type="region of interest" description="Disordered" evidence="4">
    <location>
        <begin position="426"/>
        <end position="478"/>
    </location>
</feature>
<feature type="region of interest" description="Disordered" evidence="4">
    <location>
        <begin position="243"/>
        <end position="269"/>
    </location>
</feature>
<dbReference type="PROSITE" id="PS50082">
    <property type="entry name" value="WD_REPEATS_2"/>
    <property type="match status" value="1"/>
</dbReference>
<evidence type="ECO:0000256" key="4">
    <source>
        <dbReference type="SAM" id="MobiDB-lite"/>
    </source>
</evidence>
<evidence type="ECO:0000256" key="3">
    <source>
        <dbReference type="PROSITE-ProRule" id="PRU00221"/>
    </source>
</evidence>
<evidence type="ECO:0000256" key="1">
    <source>
        <dbReference type="ARBA" id="ARBA00022574"/>
    </source>
</evidence>
<feature type="compositionally biased region" description="Polar residues" evidence="4">
    <location>
        <begin position="460"/>
        <end position="478"/>
    </location>
</feature>
<feature type="compositionally biased region" description="Low complexity" evidence="4">
    <location>
        <begin position="778"/>
        <end position="789"/>
    </location>
</feature>
<feature type="compositionally biased region" description="Low complexity" evidence="4">
    <location>
        <begin position="629"/>
        <end position="644"/>
    </location>
</feature>
<dbReference type="SUPFAM" id="SSF50978">
    <property type="entry name" value="WD40 repeat-like"/>
    <property type="match status" value="1"/>
</dbReference>
<dbReference type="Gene3D" id="2.130.10.10">
    <property type="entry name" value="YVTN repeat-like/Quinoprotein amine dehydrogenase"/>
    <property type="match status" value="1"/>
</dbReference>
<feature type="compositionally biased region" description="Low complexity" evidence="4">
    <location>
        <begin position="662"/>
        <end position="672"/>
    </location>
</feature>
<dbReference type="PANTHER" id="PTHR22847">
    <property type="entry name" value="WD40 REPEAT PROTEIN"/>
    <property type="match status" value="1"/>
</dbReference>
<feature type="compositionally biased region" description="Low complexity" evidence="4">
    <location>
        <begin position="440"/>
        <end position="451"/>
    </location>
</feature>
<gene>
    <name evidence="5" type="ORF">Hypma_008631</name>
</gene>
<keyword evidence="1 3" id="KW-0853">WD repeat</keyword>
<reference evidence="5" key="1">
    <citation type="submission" date="2018-04" db="EMBL/GenBank/DDBJ databases">
        <title>Whole genome sequencing of Hypsizygus marmoreus.</title>
        <authorList>
            <person name="Choi I.-G."/>
            <person name="Min B."/>
            <person name="Kim J.-G."/>
            <person name="Kim S."/>
            <person name="Oh Y.-L."/>
            <person name="Kong W.-S."/>
            <person name="Park H."/>
            <person name="Jeong J."/>
            <person name="Song E.-S."/>
        </authorList>
    </citation>
    <scope>NUCLEOTIDE SEQUENCE [LARGE SCALE GENOMIC DNA]</scope>
    <source>
        <strain evidence="5">51987-8</strain>
    </source>
</reference>
<evidence type="ECO:0000313" key="6">
    <source>
        <dbReference type="Proteomes" id="UP000076154"/>
    </source>
</evidence>
<dbReference type="InterPro" id="IPR036322">
    <property type="entry name" value="WD40_repeat_dom_sf"/>
</dbReference>
<feature type="repeat" description="WD" evidence="3">
    <location>
        <begin position="895"/>
        <end position="929"/>
    </location>
</feature>
<dbReference type="PANTHER" id="PTHR22847:SF637">
    <property type="entry name" value="WD REPEAT DOMAIN 5B"/>
    <property type="match status" value="1"/>
</dbReference>
<feature type="compositionally biased region" description="Pro residues" evidence="4">
    <location>
        <begin position="807"/>
        <end position="840"/>
    </location>
</feature>
<accession>A0A369JXC7</accession>
<dbReference type="AlphaFoldDB" id="A0A369JXC7"/>
<name>A0A369JXC7_HYPMA</name>
<feature type="region of interest" description="Disordered" evidence="4">
    <location>
        <begin position="496"/>
        <end position="875"/>
    </location>
</feature>
<dbReference type="InterPro" id="IPR001680">
    <property type="entry name" value="WD40_rpt"/>
</dbReference>
<dbReference type="InParanoid" id="A0A369JXC7"/>
<feature type="compositionally biased region" description="Polar residues" evidence="4">
    <location>
        <begin position="744"/>
        <end position="760"/>
    </location>
</feature>
<keyword evidence="6" id="KW-1185">Reference proteome</keyword>
<keyword evidence="2" id="KW-0677">Repeat</keyword>
<feature type="compositionally biased region" description="Polar residues" evidence="4">
    <location>
        <begin position="427"/>
        <end position="439"/>
    </location>
</feature>
<feature type="compositionally biased region" description="Pro residues" evidence="4">
    <location>
        <begin position="645"/>
        <end position="661"/>
    </location>
</feature>
<sequence length="1210" mass="128972">MGHSSLTDSDAVSIGPSAASLLGIKGPLRFRPHGSSQKPHVILRRVTVSGDSSDEEEDGRIVRFSLFAAKRIEVKPGKEILLTVASHDGKYKDQAIVFEGDILCTADISDEEEDTQVADEEEVYIPPIREAIPPKMRRTWTKKVEEVSQVIPTPERPTVAHVSVGVQVEPLYMSTSMQAQPSCISSSVQTHTISVSASVQIDPTVPIQVSAAVQTAPDYRRYMNSHIQTEEITSLPYCGSYDASSRDVQETRGERSLSPMELDSPLDSPVLSPVQSRPLSPLYSPSVLPFDTRTATPPRLSIVTKSETACGGLNGYALASSQVSQQSIPQSTPATSPMNDAASLVLTSTPSTRPKKREIPNPFVSAGFVTEFVGPLGPASTQANNITGVSKPVKAEETEYMPLSTPAQKTLPLPASVPVKLKMRNAPRSSLPASGTIAFSSSTPTSTLTVSEASEPRPTKVSTPQSPSTSQNAVASSSKLFPNKPVSVAVAPQIIPSGPRSLTNLSTRARDKSPVSSGSWTGLRPTLQPDPDTKTSSPPPDPKSLAYIPSGPSSNPLNIRPSANVPRGGVTKPPPSAPKSLSQAPPKKRVVVGAGWPFVKATNGTGPIVALPPSTPAPPQPALPPSTPPNTISSNLSNILSYASPSPPPSTPPPPPPPPIAAPATVPITAASKWKPVKNDTPTRSTANAVIPAAPLCPNPVEDLQKKEQPIPQTPQPQKVSSPVVPKSAPPLSLKDRIGPASQAPATPTQSSPIISSNAVNGRDLRSRISDAPPSTPSKPTNSSSGSQSRNRVESVSLKPSQSLPATPIPQPPPITPQPLSHPPLLNPPQPLTHPLPPKPVLALSQAPTPSRGVKRERPLTPDSSPLSRRRKTFRWPTVDSNHTVGLKGDGELGIRHISFSSDGSFFALSCADRTIRIWNNRERTEIARLSHNAQIVAVAWMEGDAGVVSLGEDGLVSKWTRSGQNHWQWAKVLDAGNERRSDEDQVCLAYMRDRIAVSFPRMGVKVWVWLKGTWQPQRSILRQNVSAIKFVEEGAALIGGTRDGVLWHCEIPNGTLRAYAFLKSKINSLDLNPSESHVLVGQVGGYARVVGIRQTDNKGSIEQSYSCKETEARPNGGFGALFATHGQAILFGSVEGCVLVWDRKKGAIVYGLEHEEDDLIQAVASYDGLTSKDGCLVTGTKGGHLAWWSQPVAAPQPAEDTHKRAKLGK</sequence>
<dbReference type="EMBL" id="LUEZ02000045">
    <property type="protein sequence ID" value="RDB24054.1"/>
    <property type="molecule type" value="Genomic_DNA"/>
</dbReference>
<feature type="compositionally biased region" description="Basic and acidic residues" evidence="4">
    <location>
        <begin position="244"/>
        <end position="255"/>
    </location>
</feature>
<dbReference type="PRINTS" id="PR01217">
    <property type="entry name" value="PRICHEXTENSN"/>
</dbReference>
<comment type="caution">
    <text evidence="5">The sequence shown here is derived from an EMBL/GenBank/DDBJ whole genome shotgun (WGS) entry which is preliminary data.</text>
</comment>
<dbReference type="SMART" id="SM00320">
    <property type="entry name" value="WD40"/>
    <property type="match status" value="4"/>
</dbReference>
<feature type="compositionally biased region" description="Low complexity" evidence="4">
    <location>
        <begin position="716"/>
        <end position="731"/>
    </location>
</feature>
<dbReference type="GO" id="GO:0048188">
    <property type="term" value="C:Set1C/COMPASS complex"/>
    <property type="evidence" value="ECO:0007669"/>
    <property type="project" value="TreeGrafter"/>
</dbReference>
<evidence type="ECO:0000256" key="2">
    <source>
        <dbReference type="ARBA" id="ARBA00022737"/>
    </source>
</evidence>
<proteinExistence type="predicted"/>
<dbReference type="Proteomes" id="UP000076154">
    <property type="component" value="Unassembled WGS sequence"/>
</dbReference>
<dbReference type="OrthoDB" id="3236053at2759"/>
<dbReference type="STRING" id="39966.A0A369JXC7"/>
<dbReference type="Pfam" id="PF00400">
    <property type="entry name" value="WD40"/>
    <property type="match status" value="1"/>
</dbReference>
<dbReference type="GO" id="GO:0042393">
    <property type="term" value="F:histone binding"/>
    <property type="evidence" value="ECO:0007669"/>
    <property type="project" value="TreeGrafter"/>
</dbReference>
<feature type="compositionally biased region" description="Pro residues" evidence="4">
    <location>
        <begin position="613"/>
        <end position="628"/>
    </location>
</feature>
<dbReference type="InterPro" id="IPR015943">
    <property type="entry name" value="WD40/YVTN_repeat-like_dom_sf"/>
</dbReference>
<organism evidence="5 6">
    <name type="scientific">Hypsizygus marmoreus</name>
    <name type="common">White beech mushroom</name>
    <name type="synonym">Agaricus marmoreus</name>
    <dbReference type="NCBI Taxonomy" id="39966"/>
    <lineage>
        <taxon>Eukaryota</taxon>
        <taxon>Fungi</taxon>
        <taxon>Dikarya</taxon>
        <taxon>Basidiomycota</taxon>
        <taxon>Agaricomycotina</taxon>
        <taxon>Agaricomycetes</taxon>
        <taxon>Agaricomycetidae</taxon>
        <taxon>Agaricales</taxon>
        <taxon>Tricholomatineae</taxon>
        <taxon>Lyophyllaceae</taxon>
        <taxon>Hypsizygus</taxon>
    </lineage>
</organism>
<protein>
    <submittedName>
        <fullName evidence="5">Uncharacterized protein</fullName>
    </submittedName>
</protein>
<evidence type="ECO:0000313" key="5">
    <source>
        <dbReference type="EMBL" id="RDB24054.1"/>
    </source>
</evidence>